<keyword evidence="1" id="KW-0472">Membrane</keyword>
<protein>
    <submittedName>
        <fullName evidence="2">Exopolysaccharide synthesis protein ExoD</fullName>
    </submittedName>
</protein>
<dbReference type="PANTHER" id="PTHR41795">
    <property type="entry name" value="EXOPOLYSACCHARIDE SYNTHESIS PROTEIN"/>
    <property type="match status" value="1"/>
</dbReference>
<evidence type="ECO:0000313" key="3">
    <source>
        <dbReference type="Proteomes" id="UP000031552"/>
    </source>
</evidence>
<dbReference type="RefSeq" id="WP_041018732.1">
    <property type="nucleotide sequence ID" value="NZ_CCEJ010000014.1"/>
</dbReference>
<dbReference type="eggNOG" id="COG3932">
    <property type="taxonomic scope" value="Bacteria"/>
</dbReference>
<feature type="transmembrane region" description="Helical" evidence="1">
    <location>
        <begin position="118"/>
        <end position="143"/>
    </location>
</feature>
<organism evidence="2 3">
    <name type="scientific">Candidatus Criblamydia sequanensis CRIB-18</name>
    <dbReference type="NCBI Taxonomy" id="1437425"/>
    <lineage>
        <taxon>Bacteria</taxon>
        <taxon>Pseudomonadati</taxon>
        <taxon>Chlamydiota</taxon>
        <taxon>Chlamydiia</taxon>
        <taxon>Parachlamydiales</taxon>
        <taxon>Candidatus Criblamydiaceae</taxon>
        <taxon>Candidatus Criblamydia</taxon>
    </lineage>
</organism>
<comment type="caution">
    <text evidence="2">The sequence shown here is derived from an EMBL/GenBank/DDBJ whole genome shotgun (WGS) entry which is preliminary data.</text>
</comment>
<dbReference type="InterPro" id="IPR010331">
    <property type="entry name" value="ExoD"/>
</dbReference>
<dbReference type="AlphaFoldDB" id="A0A090E3Q0"/>
<keyword evidence="3" id="KW-1185">Reference proteome</keyword>
<dbReference type="PIRSF" id="PIRSF033239">
    <property type="entry name" value="ExoD"/>
    <property type="match status" value="1"/>
</dbReference>
<proteinExistence type="predicted"/>
<feature type="transmembrane region" description="Helical" evidence="1">
    <location>
        <begin position="173"/>
        <end position="193"/>
    </location>
</feature>
<name>A0A090E3Q0_9BACT</name>
<sequence>MKPRRNLLAEKLNELLSLANGEAVSLGKILQVLAGRGQAALLILFSLPFCQPIQIPGFSTPFGILLCFIGLRIAFGHKVWLPKTILERQISFKTLKKISVIAVKITNKLKFLISTRMTWLLTNPVLHLIHGLMIAILGVLLALPIPFPLTNFFTAYPILAFGLAFLEDDGVMIIIAYALSLICLLFFASLIWFGKEGFEFLYANGTIFP</sequence>
<keyword evidence="1" id="KW-0812">Transmembrane</keyword>
<evidence type="ECO:0000313" key="2">
    <source>
        <dbReference type="EMBL" id="CDR35179.1"/>
    </source>
</evidence>
<keyword evidence="1" id="KW-1133">Transmembrane helix</keyword>
<dbReference type="Proteomes" id="UP000031552">
    <property type="component" value="Unassembled WGS sequence"/>
</dbReference>
<accession>A0A090E3Q0</accession>
<dbReference type="EMBL" id="CCEJ010000014">
    <property type="protein sequence ID" value="CDR35179.1"/>
    <property type="molecule type" value="Genomic_DNA"/>
</dbReference>
<dbReference type="Pfam" id="PF06055">
    <property type="entry name" value="ExoD"/>
    <property type="match status" value="1"/>
</dbReference>
<dbReference type="OrthoDB" id="21339at2"/>
<evidence type="ECO:0000256" key="1">
    <source>
        <dbReference type="SAM" id="Phobius"/>
    </source>
</evidence>
<gene>
    <name evidence="2" type="primary">exoD</name>
    <name evidence="2" type="ORF">CSEC_2373</name>
</gene>
<reference evidence="2" key="2">
    <citation type="submission" date="2014-09" db="EMBL/GenBank/DDBJ databases">
        <title>Criblamydia sequanensis harbors a mega-plasmid encoding arsenite resistance.</title>
        <authorList>
            <person name="Bertelli C."/>
            <person name="Goesmann A."/>
            <person name="Greub G."/>
        </authorList>
    </citation>
    <scope>NUCLEOTIDE SEQUENCE [LARGE SCALE GENOMIC DNA]</scope>
    <source>
        <strain evidence="2">CRIB-18</strain>
    </source>
</reference>
<dbReference type="STRING" id="1437425.CSEC_2373"/>
<dbReference type="PANTHER" id="PTHR41795:SF1">
    <property type="entry name" value="EXOPOLYSACCHARIDE SYNTHESIS PROTEIN"/>
    <property type="match status" value="1"/>
</dbReference>
<reference evidence="2" key="1">
    <citation type="submission" date="2013-12" db="EMBL/GenBank/DDBJ databases">
        <authorList>
            <person name="Linke B."/>
        </authorList>
    </citation>
    <scope>NUCLEOTIDE SEQUENCE [LARGE SCALE GENOMIC DNA]</scope>
    <source>
        <strain evidence="2">CRIB-18</strain>
    </source>
</reference>
<feature type="transmembrane region" description="Helical" evidence="1">
    <location>
        <begin position="55"/>
        <end position="75"/>
    </location>
</feature>